<organism evidence="2 3">
    <name type="scientific">Pleurodeles waltl</name>
    <name type="common">Iberian ribbed newt</name>
    <dbReference type="NCBI Taxonomy" id="8319"/>
    <lineage>
        <taxon>Eukaryota</taxon>
        <taxon>Metazoa</taxon>
        <taxon>Chordata</taxon>
        <taxon>Craniata</taxon>
        <taxon>Vertebrata</taxon>
        <taxon>Euteleostomi</taxon>
        <taxon>Amphibia</taxon>
        <taxon>Batrachia</taxon>
        <taxon>Caudata</taxon>
        <taxon>Salamandroidea</taxon>
        <taxon>Salamandridae</taxon>
        <taxon>Pleurodelinae</taxon>
        <taxon>Pleurodeles</taxon>
    </lineage>
</organism>
<accession>A0AAV7V2B4</accession>
<evidence type="ECO:0000256" key="1">
    <source>
        <dbReference type="SAM" id="MobiDB-lite"/>
    </source>
</evidence>
<comment type="caution">
    <text evidence="2">The sequence shown here is derived from an EMBL/GenBank/DDBJ whole genome shotgun (WGS) entry which is preliminary data.</text>
</comment>
<feature type="compositionally biased region" description="Polar residues" evidence="1">
    <location>
        <begin position="81"/>
        <end position="92"/>
    </location>
</feature>
<dbReference type="EMBL" id="JANPWB010000004">
    <property type="protein sequence ID" value="KAJ1195619.1"/>
    <property type="molecule type" value="Genomic_DNA"/>
</dbReference>
<feature type="compositionally biased region" description="Basic residues" evidence="1">
    <location>
        <begin position="120"/>
        <end position="130"/>
    </location>
</feature>
<feature type="region of interest" description="Disordered" evidence="1">
    <location>
        <begin position="72"/>
        <end position="160"/>
    </location>
</feature>
<gene>
    <name evidence="2" type="ORF">NDU88_004896</name>
</gene>
<reference evidence="2" key="1">
    <citation type="journal article" date="2022" name="bioRxiv">
        <title>Sequencing and chromosome-scale assembly of the giantPleurodeles waltlgenome.</title>
        <authorList>
            <person name="Brown T."/>
            <person name="Elewa A."/>
            <person name="Iarovenko S."/>
            <person name="Subramanian E."/>
            <person name="Araus A.J."/>
            <person name="Petzold A."/>
            <person name="Susuki M."/>
            <person name="Suzuki K.-i.T."/>
            <person name="Hayashi T."/>
            <person name="Toyoda A."/>
            <person name="Oliveira C."/>
            <person name="Osipova E."/>
            <person name="Leigh N.D."/>
            <person name="Simon A."/>
            <person name="Yun M.H."/>
        </authorList>
    </citation>
    <scope>NUCLEOTIDE SEQUENCE</scope>
    <source>
        <strain evidence="2">20211129_DDA</strain>
        <tissue evidence="2">Liver</tissue>
    </source>
</reference>
<dbReference type="Proteomes" id="UP001066276">
    <property type="component" value="Chromosome 2_2"/>
</dbReference>
<protein>
    <submittedName>
        <fullName evidence="2">Uncharacterized protein</fullName>
    </submittedName>
</protein>
<feature type="compositionally biased region" description="Basic and acidic residues" evidence="1">
    <location>
        <begin position="102"/>
        <end position="118"/>
    </location>
</feature>
<dbReference type="AlphaFoldDB" id="A0AAV7V2B4"/>
<proteinExistence type="predicted"/>
<name>A0AAV7V2B4_PLEWA</name>
<evidence type="ECO:0000313" key="3">
    <source>
        <dbReference type="Proteomes" id="UP001066276"/>
    </source>
</evidence>
<evidence type="ECO:0000313" key="2">
    <source>
        <dbReference type="EMBL" id="KAJ1195619.1"/>
    </source>
</evidence>
<sequence length="160" mass="17844">MLGTESTKRVCPTGLGHKDSNTPGHFEIPVMPNTPRTRQDPLAVSDGPVMIRLKPGTNNLHMTGYRLILPKSEAEGKGQDSAGQRHTGYSKSTLEKVCGNTTERETRRETLRMRDPVMHGRTRSLRHHPATNKEDGLRKSPSNKDRGRTADLDSPIIKHF</sequence>
<feature type="compositionally biased region" description="Basic and acidic residues" evidence="1">
    <location>
        <begin position="131"/>
        <end position="151"/>
    </location>
</feature>
<feature type="region of interest" description="Disordered" evidence="1">
    <location>
        <begin position="1"/>
        <end position="43"/>
    </location>
</feature>
<keyword evidence="3" id="KW-1185">Reference proteome</keyword>